<comment type="caution">
    <text evidence="1">The sequence shown here is derived from an EMBL/GenBank/DDBJ whole genome shotgun (WGS) entry which is preliminary data.</text>
</comment>
<evidence type="ECO:0000313" key="2">
    <source>
        <dbReference type="Proteomes" id="UP001186047"/>
    </source>
</evidence>
<protein>
    <submittedName>
        <fullName evidence="1">DUF1643 domain-containing protein</fullName>
    </submittedName>
</protein>
<organism evidence="1 2">
    <name type="scientific">Lactococcus lactis</name>
    <dbReference type="NCBI Taxonomy" id="1358"/>
    <lineage>
        <taxon>Bacteria</taxon>
        <taxon>Bacillati</taxon>
        <taxon>Bacillota</taxon>
        <taxon>Bacilli</taxon>
        <taxon>Lactobacillales</taxon>
        <taxon>Streptococcaceae</taxon>
        <taxon>Lactococcus</taxon>
    </lineage>
</organism>
<evidence type="ECO:0000313" key="1">
    <source>
        <dbReference type="EMBL" id="MDV2632222.1"/>
    </source>
</evidence>
<sequence length="213" mass="24734">MVAYPDYIDIRKIGINRTGLTTEEKFRYSLTIDLKEEIKNVLVVIMMNPSHANEVSSDKTVNTVIDYAYNHYDKLIIFNALPIVDPSNDNFNNIKNLDFHCKKNVEAINTELDYLIKNNFIIHVLLATGIPKSSKKIFDQELQNVYKILLDNIENITINSVSHTIKKQKKKLRDGEYTYHISRKKFQPDVDLIIEIDNIGKYLLKIVDKKSTQ</sequence>
<dbReference type="Proteomes" id="UP001186047">
    <property type="component" value="Unassembled WGS sequence"/>
</dbReference>
<name>A0AAE4NQW3_9LACT</name>
<dbReference type="Pfam" id="PF07799">
    <property type="entry name" value="DUF1643"/>
    <property type="match status" value="1"/>
</dbReference>
<dbReference type="InterPro" id="IPR012441">
    <property type="entry name" value="DUF1643"/>
</dbReference>
<accession>A0AAE4NQW3</accession>
<gene>
    <name evidence="1" type="ORF">RZO31_04935</name>
</gene>
<proteinExistence type="predicted"/>
<reference evidence="1" key="1">
    <citation type="submission" date="2023-10" db="EMBL/GenBank/DDBJ databases">
        <title>Production of high quality cheese from raw caw milk (raw cheese).</title>
        <authorList>
            <person name="Samouris G."/>
        </authorList>
    </citation>
    <scope>NUCLEOTIDE SEQUENCE</scope>
    <source>
        <strain evidence="1">M17-3</strain>
    </source>
</reference>
<dbReference type="RefSeq" id="WP_317059031.1">
    <property type="nucleotide sequence ID" value="NZ_JAWHVL010000011.1"/>
</dbReference>
<dbReference type="EMBL" id="JAWHVL010000011">
    <property type="protein sequence ID" value="MDV2632222.1"/>
    <property type="molecule type" value="Genomic_DNA"/>
</dbReference>
<dbReference type="AlphaFoldDB" id="A0AAE4NQW3"/>